<dbReference type="AlphaFoldDB" id="A0A1Q8ZZ46"/>
<dbReference type="Proteomes" id="UP000544107">
    <property type="component" value="Unassembled WGS sequence"/>
</dbReference>
<dbReference type="STRING" id="887144.BJF91_03190"/>
<protein>
    <submittedName>
        <fullName evidence="2">Uncharacterized protein</fullName>
    </submittedName>
</protein>
<gene>
    <name evidence="2" type="ORF">BJF91_03190</name>
    <name evidence="1" type="ORF">GGQ71_001898</name>
</gene>
<accession>A0A1Q8ZZ46</accession>
<comment type="caution">
    <text evidence="2">The sequence shown here is derived from an EMBL/GenBank/DDBJ whole genome shotgun (WGS) entry which is preliminary data.</text>
</comment>
<dbReference type="EMBL" id="JACIED010000002">
    <property type="protein sequence ID" value="MBB4007635.1"/>
    <property type="molecule type" value="Genomic_DNA"/>
</dbReference>
<evidence type="ECO:0000313" key="2">
    <source>
        <dbReference type="EMBL" id="OLP47439.1"/>
    </source>
</evidence>
<evidence type="ECO:0000313" key="4">
    <source>
        <dbReference type="Proteomes" id="UP000544107"/>
    </source>
</evidence>
<dbReference type="EMBL" id="MKIN01000027">
    <property type="protein sequence ID" value="OLP47439.1"/>
    <property type="molecule type" value="Genomic_DNA"/>
</dbReference>
<keyword evidence="3" id="KW-1185">Reference proteome</keyword>
<organism evidence="2 3">
    <name type="scientific">Allorhizobium taibaishanense</name>
    <dbReference type="NCBI Taxonomy" id="887144"/>
    <lineage>
        <taxon>Bacteria</taxon>
        <taxon>Pseudomonadati</taxon>
        <taxon>Pseudomonadota</taxon>
        <taxon>Alphaproteobacteria</taxon>
        <taxon>Hyphomicrobiales</taxon>
        <taxon>Rhizobiaceae</taxon>
        <taxon>Rhizobium/Agrobacterium group</taxon>
        <taxon>Allorhizobium</taxon>
    </lineage>
</organism>
<evidence type="ECO:0000313" key="1">
    <source>
        <dbReference type="EMBL" id="MBB4007635.1"/>
    </source>
</evidence>
<reference evidence="2 3" key="1">
    <citation type="submission" date="2016-09" db="EMBL/GenBank/DDBJ databases">
        <title>Rhizobium oryziradicis sp. nov., isolated from the root of rice.</title>
        <authorList>
            <person name="Zhao J."/>
            <person name="Zhang X."/>
        </authorList>
    </citation>
    <scope>NUCLEOTIDE SEQUENCE [LARGE SCALE GENOMIC DNA]</scope>
    <source>
        <strain evidence="2 3">14971</strain>
    </source>
</reference>
<name>A0A1Q8ZZ46_9HYPH</name>
<sequence>MASSIVEKCLFCKMRSCERACLKSVSFTYRLIKKIKLEGPVELDVSVQAGSTFGYGTVELKLTKMIG</sequence>
<evidence type="ECO:0000313" key="3">
    <source>
        <dbReference type="Proteomes" id="UP000185598"/>
    </source>
</evidence>
<reference evidence="1 4" key="2">
    <citation type="submission" date="2020-08" db="EMBL/GenBank/DDBJ databases">
        <title>Genomic Encyclopedia of Type Strains, Phase IV (KMG-IV): sequencing the most valuable type-strain genomes for metagenomic binning, comparative biology and taxonomic classification.</title>
        <authorList>
            <person name="Goeker M."/>
        </authorList>
    </citation>
    <scope>NUCLEOTIDE SEQUENCE [LARGE SCALE GENOMIC DNA]</scope>
    <source>
        <strain evidence="1 4">DSM 100021</strain>
    </source>
</reference>
<proteinExistence type="predicted"/>
<dbReference type="Proteomes" id="UP000185598">
    <property type="component" value="Unassembled WGS sequence"/>
</dbReference>